<name>A6WF64_KINRD</name>
<feature type="compositionally biased region" description="Low complexity" evidence="1">
    <location>
        <begin position="50"/>
        <end position="61"/>
    </location>
</feature>
<evidence type="ECO:0000313" key="2">
    <source>
        <dbReference type="EMBL" id="ABS05453.1"/>
    </source>
</evidence>
<evidence type="ECO:0000256" key="1">
    <source>
        <dbReference type="SAM" id="MobiDB-lite"/>
    </source>
</evidence>
<dbReference type="InterPro" id="IPR032716">
    <property type="entry name" value="ACC_epsilon"/>
</dbReference>
<dbReference type="Pfam" id="PF13822">
    <property type="entry name" value="ACC_epsilon"/>
    <property type="match status" value="1"/>
</dbReference>
<keyword evidence="3" id="KW-1185">Reference proteome</keyword>
<dbReference type="STRING" id="266940.Krad_3990"/>
<dbReference type="KEGG" id="kra:Krad_3990"/>
<evidence type="ECO:0008006" key="4">
    <source>
        <dbReference type="Google" id="ProtNLM"/>
    </source>
</evidence>
<dbReference type="GO" id="GO:0004658">
    <property type="term" value="F:propionyl-CoA carboxylase activity"/>
    <property type="evidence" value="ECO:0007669"/>
    <property type="project" value="InterPro"/>
</dbReference>
<dbReference type="EMBL" id="CP000750">
    <property type="protein sequence ID" value="ABS05453.1"/>
    <property type="molecule type" value="Genomic_DNA"/>
</dbReference>
<dbReference type="HOGENOM" id="CLU_175330_4_1_11"/>
<gene>
    <name evidence="2" type="ordered locus">Krad_3990</name>
</gene>
<evidence type="ECO:0000313" key="3">
    <source>
        <dbReference type="Proteomes" id="UP000001116"/>
    </source>
</evidence>
<reference evidence="3" key="1">
    <citation type="journal article" date="2008" name="PLoS ONE">
        <title>Survival in nuclear waste, extreme resistance, and potential applications gleaned from the genome sequence of Kineococcus radiotolerans SRS30216.</title>
        <authorList>
            <person name="Bagwell C.E."/>
            <person name="Bhat S."/>
            <person name="Hawkins G.M."/>
            <person name="Smith B.W."/>
            <person name="Biswas T."/>
            <person name="Hoover T.R."/>
            <person name="Saunders E."/>
            <person name="Han C.S."/>
            <person name="Tsodikov O.V."/>
            <person name="Shimkets L.J."/>
        </authorList>
    </citation>
    <scope>NUCLEOTIDE SEQUENCE [LARGE SCALE GENOMIC DNA]</scope>
    <source>
        <strain evidence="3">ATCC BAA-149 / DSM 14245 / SRS30216</strain>
    </source>
</reference>
<accession>A6WF64</accession>
<organism evidence="2 3">
    <name type="scientific">Kineococcus radiotolerans (strain ATCC BAA-149 / DSM 14245 / SRS30216)</name>
    <dbReference type="NCBI Taxonomy" id="266940"/>
    <lineage>
        <taxon>Bacteria</taxon>
        <taxon>Bacillati</taxon>
        <taxon>Actinomycetota</taxon>
        <taxon>Actinomycetes</taxon>
        <taxon>Kineosporiales</taxon>
        <taxon>Kineosporiaceae</taxon>
        <taxon>Kineococcus</taxon>
    </lineage>
</organism>
<dbReference type="Proteomes" id="UP000001116">
    <property type="component" value="Chromosome"/>
</dbReference>
<sequence length="90" mass="9635">MRIGDGVSDHTASDQGVRELLTALRIERGHPEPEELAALTVVLTTRLAQAPEPEAAAVPAPRSRWADPRRSLGLPPAPGRGSWRASALPR</sequence>
<dbReference type="GO" id="GO:0003989">
    <property type="term" value="F:acetyl-CoA carboxylase activity"/>
    <property type="evidence" value="ECO:0007669"/>
    <property type="project" value="InterPro"/>
</dbReference>
<proteinExistence type="predicted"/>
<protein>
    <recommendedName>
        <fullName evidence="4">Acyl-CoA carboxylase subunit epsilon</fullName>
    </recommendedName>
</protein>
<feature type="region of interest" description="Disordered" evidence="1">
    <location>
        <begin position="50"/>
        <end position="90"/>
    </location>
</feature>
<dbReference type="AlphaFoldDB" id="A6WF64"/>